<dbReference type="PANTHER" id="PTHR46268">
    <property type="entry name" value="STRESS RESPONSE PROTEIN NHAX"/>
    <property type="match status" value="1"/>
</dbReference>
<evidence type="ECO:0000256" key="1">
    <source>
        <dbReference type="ARBA" id="ARBA00008791"/>
    </source>
</evidence>
<dbReference type="RefSeq" id="WP_137353043.1">
    <property type="nucleotide sequence ID" value="NZ_CAACYE020000001.1"/>
</dbReference>
<feature type="domain" description="UspA" evidence="4">
    <location>
        <begin position="18"/>
        <end position="154"/>
    </location>
</feature>
<proteinExistence type="inferred from homology"/>
<dbReference type="SUPFAM" id="SSF52402">
    <property type="entry name" value="Adenine nucleotide alpha hydrolases-like"/>
    <property type="match status" value="2"/>
</dbReference>
<evidence type="ECO:0000313" key="5">
    <source>
        <dbReference type="EMBL" id="VFA84282.1"/>
    </source>
</evidence>
<gene>
    <name evidence="5" type="ORF">NCTC1935_02111</name>
</gene>
<comment type="similarity">
    <text evidence="1">Belongs to the universal stress protein A family.</text>
</comment>
<sequence>MNHSLEAERHRLSTAVFLVGVDGSAGSKRAVRWAAATAARRGRGLRLVCALDLAASTAIFGSYALLVQPVVDELRARAIGYLTAAAEVAAQVAPEVAVETELVDSGPAQALIDRSAAAYAVVLGATGAGGGLAHLGSTLLKVVAHAHGSVVVVRDAEFAQRDNGTGPVVVGVDGSAASTPVLAAAFAEAAERGVDLVAVHCWIDLPTDEVTGSGVRIEVDDIDTEARSMLAEQLAGWSEKYPEVTVERKVYLSGPRQHLLTWSKTAQLVVVGNRGRGGFRGLLLGSTSNALVQRAHCPVLVAHAE</sequence>
<evidence type="ECO:0000256" key="2">
    <source>
        <dbReference type="ARBA" id="ARBA00022741"/>
    </source>
</evidence>
<dbReference type="GO" id="GO:0005524">
    <property type="term" value="F:ATP binding"/>
    <property type="evidence" value="ECO:0007669"/>
    <property type="project" value="UniProtKB-KW"/>
</dbReference>
<dbReference type="EMBL" id="CAACYE010000005">
    <property type="protein sequence ID" value="VFA84282.1"/>
    <property type="molecule type" value="Genomic_DNA"/>
</dbReference>
<dbReference type="InterPro" id="IPR006015">
    <property type="entry name" value="Universal_stress_UspA"/>
</dbReference>
<dbReference type="Gene3D" id="3.40.50.620">
    <property type="entry name" value="HUPs"/>
    <property type="match status" value="2"/>
</dbReference>
<organism evidence="5">
    <name type="scientific">Nocardia farcinica</name>
    <dbReference type="NCBI Taxonomy" id="37329"/>
    <lineage>
        <taxon>Bacteria</taxon>
        <taxon>Bacillati</taxon>
        <taxon>Actinomycetota</taxon>
        <taxon>Actinomycetes</taxon>
        <taxon>Mycobacteriales</taxon>
        <taxon>Nocardiaceae</taxon>
        <taxon>Nocardia</taxon>
    </lineage>
</organism>
<dbReference type="PANTHER" id="PTHR46268:SF27">
    <property type="entry name" value="UNIVERSAL STRESS PROTEIN RV2623"/>
    <property type="match status" value="1"/>
</dbReference>
<name>A0A449GZE3_NOCFR</name>
<feature type="domain" description="UspA" evidence="4">
    <location>
        <begin position="167"/>
        <end position="302"/>
    </location>
</feature>
<dbReference type="InterPro" id="IPR006016">
    <property type="entry name" value="UspA"/>
</dbReference>
<evidence type="ECO:0000259" key="4">
    <source>
        <dbReference type="Pfam" id="PF00582"/>
    </source>
</evidence>
<dbReference type="Pfam" id="PF00582">
    <property type="entry name" value="Usp"/>
    <property type="match status" value="2"/>
</dbReference>
<keyword evidence="3" id="KW-0067">ATP-binding</keyword>
<dbReference type="InterPro" id="IPR014729">
    <property type="entry name" value="Rossmann-like_a/b/a_fold"/>
</dbReference>
<protein>
    <submittedName>
        <fullName evidence="5">Universal stress protein MSMEG_3950</fullName>
    </submittedName>
</protein>
<dbReference type="PRINTS" id="PR01438">
    <property type="entry name" value="UNVRSLSTRESS"/>
</dbReference>
<dbReference type="AlphaFoldDB" id="A0A449GZE3"/>
<reference evidence="5" key="1">
    <citation type="submission" date="2019-02" db="EMBL/GenBank/DDBJ databases">
        <authorList>
            <consortium name="Pathogen Informatics"/>
        </authorList>
    </citation>
    <scope>NUCLEOTIDE SEQUENCE</scope>
    <source>
        <strain evidence="5">3012STDY6733949</strain>
    </source>
</reference>
<keyword evidence="2" id="KW-0547">Nucleotide-binding</keyword>
<accession>A0A449GZE3</accession>
<evidence type="ECO:0000256" key="3">
    <source>
        <dbReference type="ARBA" id="ARBA00022840"/>
    </source>
</evidence>